<gene>
    <name evidence="1" type="ORF">SAMN05660206_102489</name>
</gene>
<organism evidence="1 2">
    <name type="scientific">Sphingobacterium wenxiniae</name>
    <dbReference type="NCBI Taxonomy" id="683125"/>
    <lineage>
        <taxon>Bacteria</taxon>
        <taxon>Pseudomonadati</taxon>
        <taxon>Bacteroidota</taxon>
        <taxon>Sphingobacteriia</taxon>
        <taxon>Sphingobacteriales</taxon>
        <taxon>Sphingobacteriaceae</taxon>
        <taxon>Sphingobacterium</taxon>
    </lineage>
</organism>
<protein>
    <submittedName>
        <fullName evidence="1">Uncharacterized protein</fullName>
    </submittedName>
</protein>
<dbReference type="Proteomes" id="UP000198785">
    <property type="component" value="Unassembled WGS sequence"/>
</dbReference>
<name>A0A1I6QRE5_9SPHI</name>
<reference evidence="1 2" key="1">
    <citation type="submission" date="2016-10" db="EMBL/GenBank/DDBJ databases">
        <authorList>
            <person name="de Groot N.N."/>
        </authorList>
    </citation>
    <scope>NUCLEOTIDE SEQUENCE [LARGE SCALE GENOMIC DNA]</scope>
    <source>
        <strain evidence="1 2">DSM 22789</strain>
    </source>
</reference>
<accession>A0A1I6QRE5</accession>
<evidence type="ECO:0000313" key="1">
    <source>
        <dbReference type="EMBL" id="SFS54888.1"/>
    </source>
</evidence>
<keyword evidence="2" id="KW-1185">Reference proteome</keyword>
<dbReference type="EMBL" id="FOZZ01000002">
    <property type="protein sequence ID" value="SFS54888.1"/>
    <property type="molecule type" value="Genomic_DNA"/>
</dbReference>
<evidence type="ECO:0000313" key="2">
    <source>
        <dbReference type="Proteomes" id="UP000198785"/>
    </source>
</evidence>
<sequence>MTGLMTMACQKKYQNEKNSSYFWIISFDGIL</sequence>
<dbReference type="AlphaFoldDB" id="A0A1I6QRE5"/>
<proteinExistence type="predicted"/>